<evidence type="ECO:0000313" key="1">
    <source>
        <dbReference type="EMBL" id="AKY01882.1"/>
    </source>
</evidence>
<dbReference type="SUPFAM" id="SSF56731">
    <property type="entry name" value="DNA primase core"/>
    <property type="match status" value="1"/>
</dbReference>
<accession>A0A0K1Y4G4</accession>
<proteinExistence type="inferred from homology"/>
<reference evidence="1 2" key="1">
    <citation type="submission" date="2015-07" db="EMBL/GenBank/DDBJ databases">
        <title>Isolation and characterization of JD18-a novel lytic bacteriophage for Klebsiella pneumoniae.</title>
        <authorList>
            <person name="Fan J."/>
            <person name="Zhang X."/>
            <person name="Guo X."/>
            <person name="He P."/>
            <person name="Zhang Y."/>
        </authorList>
    </citation>
    <scope>NUCLEOTIDE SEQUENCE [LARGE SCALE GENOMIC DNA]</scope>
</reference>
<dbReference type="RefSeq" id="YP_009190592.1">
    <property type="nucleotide sequence ID" value="NC_028686.1"/>
</dbReference>
<organism evidence="1 2">
    <name type="scientific">Klebsiella phage JD18</name>
    <dbReference type="NCBI Taxonomy" id="1698360"/>
    <lineage>
        <taxon>Viruses</taxon>
        <taxon>Duplodnaviria</taxon>
        <taxon>Heunggongvirae</taxon>
        <taxon>Uroviricota</taxon>
        <taxon>Caudoviricetes</taxon>
        <taxon>Pantevenvirales</taxon>
        <taxon>Straboviridae</taxon>
        <taxon>Tevenvirinae</taxon>
        <taxon>Jiaodavirus</taxon>
        <taxon>Jiaodavirus jd18</taxon>
    </lineage>
</organism>
<sequence length="340" mass="39481">MSWVDNEYAIRAISHLPKFRHVTTSSTFKLNCRCPICGDSQKDMNKARFWIFDAGQGLRCHCFNCEYNKWLSQYLKDNEPDLYREYLLEKRKEQVFDKPKTVEPSEKINAKLPVIEKLNFCERLDRLPKEHPIVKYVTARCIPSTSWKRLWFTNQWPSLVNSVNPGTYKNETNEPRLVIPIFNKKGEIESFQGRALRKNAPQKYITIKAHEHATKIYGLDTIDESKLVFVMEGPIDSLFIDNAIAITGGSLDLAQVPCNGNRAWIMDNEPRHPDTIKRMKRLVDAGERVVFWDKSPWKSKDINDMIMKEGATASEITCYINQNISQGLMAKLRLDKYARV</sequence>
<keyword evidence="2" id="KW-1185">Reference proteome</keyword>
<gene>
    <name evidence="1" type="ORF">JD18_011</name>
</gene>
<dbReference type="KEGG" id="vg:26518426"/>
<dbReference type="HAMAP" id="MF_04157">
    <property type="entry name" value="PRIMASE_T4"/>
    <property type="match status" value="1"/>
</dbReference>
<name>A0A0K1Y4G4_9CAUD</name>
<dbReference type="InterPro" id="IPR046392">
    <property type="entry name" value="PRIMASE_T4"/>
</dbReference>
<dbReference type="EMBL" id="KT239446">
    <property type="protein sequence ID" value="AKY01882.1"/>
    <property type="molecule type" value="Genomic_DNA"/>
</dbReference>
<dbReference type="GeneID" id="26518426"/>
<protein>
    <submittedName>
        <fullName evidence="1">Uncharacterized protein</fullName>
    </submittedName>
</protein>
<dbReference type="Proteomes" id="UP000204179">
    <property type="component" value="Segment"/>
</dbReference>
<evidence type="ECO:0000313" key="2">
    <source>
        <dbReference type="Proteomes" id="UP000204179"/>
    </source>
</evidence>